<dbReference type="PANTHER" id="PTHR43404">
    <property type="entry name" value="LIPOPOLYSACCHARIDE CHOLINEPHOSPHOTRANSFERASE LICD"/>
    <property type="match status" value="1"/>
</dbReference>
<dbReference type="GO" id="GO:0009100">
    <property type="term" value="P:glycoprotein metabolic process"/>
    <property type="evidence" value="ECO:0007669"/>
    <property type="project" value="UniProtKB-ARBA"/>
</dbReference>
<evidence type="ECO:0000313" key="2">
    <source>
        <dbReference type="EMBL" id="HIR01277.1"/>
    </source>
</evidence>
<evidence type="ECO:0000313" key="3">
    <source>
        <dbReference type="Proteomes" id="UP000824261"/>
    </source>
</evidence>
<evidence type="ECO:0000259" key="1">
    <source>
        <dbReference type="Pfam" id="PF04991"/>
    </source>
</evidence>
<feature type="domain" description="LicD/FKTN/FKRP nucleotidyltransferase" evidence="1">
    <location>
        <begin position="24"/>
        <end position="60"/>
    </location>
</feature>
<dbReference type="EMBL" id="DVGB01000040">
    <property type="protein sequence ID" value="HIR01277.1"/>
    <property type="molecule type" value="Genomic_DNA"/>
</dbReference>
<dbReference type="InterPro" id="IPR052942">
    <property type="entry name" value="LPS_cholinephosphotransferase"/>
</dbReference>
<dbReference type="AlphaFoldDB" id="A0A9D1D482"/>
<sequence>MERLTIDDMKSIELEIADEIDRMCRAHGVGYFLAYGSLLGAARHGGFIPWDDDMDIAMLR</sequence>
<dbReference type="Proteomes" id="UP000824261">
    <property type="component" value="Unassembled WGS sequence"/>
</dbReference>
<proteinExistence type="predicted"/>
<reference evidence="2" key="1">
    <citation type="submission" date="2020-10" db="EMBL/GenBank/DDBJ databases">
        <authorList>
            <person name="Gilroy R."/>
        </authorList>
    </citation>
    <scope>NUCLEOTIDE SEQUENCE</scope>
    <source>
        <strain evidence="2">ChiGjej1B1-2707</strain>
    </source>
</reference>
<organism evidence="2 3">
    <name type="scientific">Candidatus Aveggerthella stercoripullorum</name>
    <dbReference type="NCBI Taxonomy" id="2840688"/>
    <lineage>
        <taxon>Bacteria</taxon>
        <taxon>Bacillati</taxon>
        <taxon>Actinomycetota</taxon>
        <taxon>Coriobacteriia</taxon>
        <taxon>Eggerthellales</taxon>
        <taxon>Eggerthellaceae</taxon>
        <taxon>Eggerthellaceae incertae sedis</taxon>
        <taxon>Candidatus Aveggerthella</taxon>
    </lineage>
</organism>
<protein>
    <submittedName>
        <fullName evidence="2">LicD family protein</fullName>
    </submittedName>
</protein>
<dbReference type="Pfam" id="PF04991">
    <property type="entry name" value="LicD"/>
    <property type="match status" value="1"/>
</dbReference>
<dbReference type="InterPro" id="IPR007074">
    <property type="entry name" value="LicD/FKTN/FKRP_NTP_transf"/>
</dbReference>
<dbReference type="PANTHER" id="PTHR43404:SF2">
    <property type="entry name" value="LIPOPOLYSACCHARIDE CHOLINEPHOSPHOTRANSFERASE LICD"/>
    <property type="match status" value="1"/>
</dbReference>
<comment type="caution">
    <text evidence="2">The sequence shown here is derived from an EMBL/GenBank/DDBJ whole genome shotgun (WGS) entry which is preliminary data.</text>
</comment>
<name>A0A9D1D482_9ACTN</name>
<gene>
    <name evidence="2" type="ORF">IAA69_03335</name>
</gene>
<accession>A0A9D1D482</accession>
<reference evidence="2" key="2">
    <citation type="journal article" date="2021" name="PeerJ">
        <title>Extensive microbial diversity within the chicken gut microbiome revealed by metagenomics and culture.</title>
        <authorList>
            <person name="Gilroy R."/>
            <person name="Ravi A."/>
            <person name="Getino M."/>
            <person name="Pursley I."/>
            <person name="Horton D.L."/>
            <person name="Alikhan N.F."/>
            <person name="Baker D."/>
            <person name="Gharbi K."/>
            <person name="Hall N."/>
            <person name="Watson M."/>
            <person name="Adriaenssens E.M."/>
            <person name="Foster-Nyarko E."/>
            <person name="Jarju S."/>
            <person name="Secka A."/>
            <person name="Antonio M."/>
            <person name="Oren A."/>
            <person name="Chaudhuri R.R."/>
            <person name="La Ragione R."/>
            <person name="Hildebrand F."/>
            <person name="Pallen M.J."/>
        </authorList>
    </citation>
    <scope>NUCLEOTIDE SEQUENCE</scope>
    <source>
        <strain evidence="2">ChiGjej1B1-2707</strain>
    </source>
</reference>
<feature type="non-terminal residue" evidence="2">
    <location>
        <position position="60"/>
    </location>
</feature>